<protein>
    <recommendedName>
        <fullName evidence="1">ATP-dependent DNA helicase</fullName>
        <ecNumber evidence="1">5.6.2.3</ecNumber>
    </recommendedName>
</protein>
<feature type="domain" description="DNA helicase Pif1-like DEAD-box helicase" evidence="2">
    <location>
        <begin position="35"/>
        <end position="154"/>
    </location>
</feature>
<sequence>MGTKILDAFYFTKYFKAKTKKAQEVIDLVASEFNLNAEQNRTFRLVANHATDLSAPPLRMYLGRVGGTGKTQVIKALVKFFEDRSESHRFIVLGPTGTAAALLNGSTYHSILGLRDSMDNDSERISGAQIKKVQERLRGVEYIFLDEVSMISCNALYSISARL</sequence>
<evidence type="ECO:0000256" key="1">
    <source>
        <dbReference type="RuleBase" id="RU363044"/>
    </source>
</evidence>
<dbReference type="GO" id="GO:0006281">
    <property type="term" value="P:DNA repair"/>
    <property type="evidence" value="ECO:0007669"/>
    <property type="project" value="UniProtKB-KW"/>
</dbReference>
<keyword evidence="1" id="KW-0234">DNA repair</keyword>
<dbReference type="PANTHER" id="PTHR47642">
    <property type="entry name" value="ATP-DEPENDENT DNA HELICASE"/>
    <property type="match status" value="1"/>
</dbReference>
<dbReference type="InterPro" id="IPR051055">
    <property type="entry name" value="PIF1_helicase"/>
</dbReference>
<comment type="cofactor">
    <cofactor evidence="1">
        <name>Mg(2+)</name>
        <dbReference type="ChEBI" id="CHEBI:18420"/>
    </cofactor>
</comment>
<comment type="caution">
    <text evidence="3">The sequence shown here is derived from an EMBL/GenBank/DDBJ whole genome shotgun (WGS) entry which is preliminary data.</text>
</comment>
<dbReference type="PANTHER" id="PTHR47642:SF5">
    <property type="entry name" value="ATP-DEPENDENT DNA HELICASE"/>
    <property type="match status" value="1"/>
</dbReference>
<keyword evidence="1" id="KW-0378">Hydrolase</keyword>
<dbReference type="InterPro" id="IPR010285">
    <property type="entry name" value="DNA_helicase_pif1-like_DEAD"/>
</dbReference>
<evidence type="ECO:0000313" key="4">
    <source>
        <dbReference type="Proteomes" id="UP001218218"/>
    </source>
</evidence>
<evidence type="ECO:0000313" key="3">
    <source>
        <dbReference type="EMBL" id="KAJ7336912.1"/>
    </source>
</evidence>
<proteinExistence type="inferred from homology"/>
<dbReference type="GO" id="GO:0005524">
    <property type="term" value="F:ATP binding"/>
    <property type="evidence" value="ECO:0007669"/>
    <property type="project" value="UniProtKB-KW"/>
</dbReference>
<keyword evidence="1" id="KW-0067">ATP-binding</keyword>
<dbReference type="SUPFAM" id="SSF52540">
    <property type="entry name" value="P-loop containing nucleoside triphosphate hydrolases"/>
    <property type="match status" value="1"/>
</dbReference>
<dbReference type="Proteomes" id="UP001218218">
    <property type="component" value="Unassembled WGS sequence"/>
</dbReference>
<dbReference type="Gene3D" id="3.40.50.300">
    <property type="entry name" value="P-loop containing nucleotide triphosphate hydrolases"/>
    <property type="match status" value="1"/>
</dbReference>
<comment type="catalytic activity">
    <reaction evidence="1">
        <text>ATP + H2O = ADP + phosphate + H(+)</text>
        <dbReference type="Rhea" id="RHEA:13065"/>
        <dbReference type="ChEBI" id="CHEBI:15377"/>
        <dbReference type="ChEBI" id="CHEBI:15378"/>
        <dbReference type="ChEBI" id="CHEBI:30616"/>
        <dbReference type="ChEBI" id="CHEBI:43474"/>
        <dbReference type="ChEBI" id="CHEBI:456216"/>
        <dbReference type="EC" id="5.6.2.3"/>
    </reaction>
</comment>
<comment type="similarity">
    <text evidence="1">Belongs to the helicase family.</text>
</comment>
<dbReference type="EC" id="5.6.2.3" evidence="1"/>
<gene>
    <name evidence="3" type="ORF">DFH08DRAFT_705951</name>
</gene>
<dbReference type="GO" id="GO:0016787">
    <property type="term" value="F:hydrolase activity"/>
    <property type="evidence" value="ECO:0007669"/>
    <property type="project" value="UniProtKB-KW"/>
</dbReference>
<dbReference type="AlphaFoldDB" id="A0AAD7ELE8"/>
<organism evidence="3 4">
    <name type="scientific">Mycena albidolilacea</name>
    <dbReference type="NCBI Taxonomy" id="1033008"/>
    <lineage>
        <taxon>Eukaryota</taxon>
        <taxon>Fungi</taxon>
        <taxon>Dikarya</taxon>
        <taxon>Basidiomycota</taxon>
        <taxon>Agaricomycotina</taxon>
        <taxon>Agaricomycetes</taxon>
        <taxon>Agaricomycetidae</taxon>
        <taxon>Agaricales</taxon>
        <taxon>Marasmiineae</taxon>
        <taxon>Mycenaceae</taxon>
        <taxon>Mycena</taxon>
    </lineage>
</organism>
<dbReference type="InterPro" id="IPR027417">
    <property type="entry name" value="P-loop_NTPase"/>
</dbReference>
<dbReference type="GO" id="GO:0043139">
    <property type="term" value="F:5'-3' DNA helicase activity"/>
    <property type="evidence" value="ECO:0007669"/>
    <property type="project" value="UniProtKB-EC"/>
</dbReference>
<dbReference type="GO" id="GO:0000723">
    <property type="term" value="P:telomere maintenance"/>
    <property type="evidence" value="ECO:0007669"/>
    <property type="project" value="InterPro"/>
</dbReference>
<dbReference type="GO" id="GO:0006310">
    <property type="term" value="P:DNA recombination"/>
    <property type="evidence" value="ECO:0007669"/>
    <property type="project" value="UniProtKB-KW"/>
</dbReference>
<name>A0AAD7ELE8_9AGAR</name>
<accession>A0AAD7ELE8</accession>
<keyword evidence="1" id="KW-0233">DNA recombination</keyword>
<evidence type="ECO:0000259" key="2">
    <source>
        <dbReference type="Pfam" id="PF05970"/>
    </source>
</evidence>
<feature type="non-terminal residue" evidence="3">
    <location>
        <position position="163"/>
    </location>
</feature>
<keyword evidence="1" id="KW-0227">DNA damage</keyword>
<reference evidence="3" key="1">
    <citation type="submission" date="2023-03" db="EMBL/GenBank/DDBJ databases">
        <title>Massive genome expansion in bonnet fungi (Mycena s.s.) driven by repeated elements and novel gene families across ecological guilds.</title>
        <authorList>
            <consortium name="Lawrence Berkeley National Laboratory"/>
            <person name="Harder C.B."/>
            <person name="Miyauchi S."/>
            <person name="Viragh M."/>
            <person name="Kuo A."/>
            <person name="Thoen E."/>
            <person name="Andreopoulos B."/>
            <person name="Lu D."/>
            <person name="Skrede I."/>
            <person name="Drula E."/>
            <person name="Henrissat B."/>
            <person name="Morin E."/>
            <person name="Kohler A."/>
            <person name="Barry K."/>
            <person name="LaButti K."/>
            <person name="Morin E."/>
            <person name="Salamov A."/>
            <person name="Lipzen A."/>
            <person name="Mereny Z."/>
            <person name="Hegedus B."/>
            <person name="Baldrian P."/>
            <person name="Stursova M."/>
            <person name="Weitz H."/>
            <person name="Taylor A."/>
            <person name="Grigoriev I.V."/>
            <person name="Nagy L.G."/>
            <person name="Martin F."/>
            <person name="Kauserud H."/>
        </authorList>
    </citation>
    <scope>NUCLEOTIDE SEQUENCE</scope>
    <source>
        <strain evidence="3">CBHHK002</strain>
    </source>
</reference>
<dbReference type="EMBL" id="JARIHO010000030">
    <property type="protein sequence ID" value="KAJ7336912.1"/>
    <property type="molecule type" value="Genomic_DNA"/>
</dbReference>
<keyword evidence="1" id="KW-0547">Nucleotide-binding</keyword>
<dbReference type="Pfam" id="PF05970">
    <property type="entry name" value="PIF1"/>
    <property type="match status" value="1"/>
</dbReference>
<keyword evidence="1" id="KW-0347">Helicase</keyword>
<keyword evidence="4" id="KW-1185">Reference proteome</keyword>